<evidence type="ECO:0000313" key="10">
    <source>
        <dbReference type="Proteomes" id="UP000182654"/>
    </source>
</evidence>
<dbReference type="GO" id="GO:0033573">
    <property type="term" value="C:high-affinity iron permease complex"/>
    <property type="evidence" value="ECO:0007669"/>
    <property type="project" value="InterPro"/>
</dbReference>
<dbReference type="PANTHER" id="PTHR31632:SF2">
    <property type="entry name" value="PLASMA MEMBRANE IRON PERMEASE"/>
    <property type="match status" value="1"/>
</dbReference>
<comment type="similarity">
    <text evidence="2">Belongs to the oxidase-dependent Fe transporter (OFeT) (TC 9.A.10.1) family.</text>
</comment>
<dbReference type="AlphaFoldDB" id="A0A1H0SQI6"/>
<reference evidence="7 9" key="1">
    <citation type="submission" date="2016-08" db="EMBL/GenBank/DDBJ databases">
        <title>Draft genome sequence of the type strain of Pseudomonas extremorientalis LMG 19695T isolated from drinking water reservoir.</title>
        <authorList>
            <person name="Tambong J.T."/>
        </authorList>
    </citation>
    <scope>NUCLEOTIDE SEQUENCE [LARGE SCALE GENOMIC DNA]</scope>
    <source>
        <strain evidence="7 9">LMG 19695</strain>
    </source>
</reference>
<feature type="transmembrane region" description="Helical" evidence="6">
    <location>
        <begin position="68"/>
        <end position="87"/>
    </location>
</feature>
<dbReference type="Proteomes" id="UP000181686">
    <property type="component" value="Unassembled WGS sequence"/>
</dbReference>
<gene>
    <name evidence="7" type="ORF">BFN10_01250</name>
    <name evidence="8" type="ORF">SAMN04490184_3376</name>
</gene>
<dbReference type="EMBL" id="LT629708">
    <property type="protein sequence ID" value="SDP44031.1"/>
    <property type="molecule type" value="Genomic_DNA"/>
</dbReference>
<feature type="transmembrane region" description="Helical" evidence="6">
    <location>
        <begin position="247"/>
        <end position="264"/>
    </location>
</feature>
<keyword evidence="3 6" id="KW-0812">Transmembrane</keyword>
<evidence type="ECO:0000313" key="7">
    <source>
        <dbReference type="EMBL" id="OIN13338.1"/>
    </source>
</evidence>
<proteinExistence type="inferred from homology"/>
<organism evidence="7 9">
    <name type="scientific">Pseudomonas extremorientalis</name>
    <dbReference type="NCBI Taxonomy" id="169669"/>
    <lineage>
        <taxon>Bacteria</taxon>
        <taxon>Pseudomonadati</taxon>
        <taxon>Pseudomonadota</taxon>
        <taxon>Gammaproteobacteria</taxon>
        <taxon>Pseudomonadales</taxon>
        <taxon>Pseudomonadaceae</taxon>
        <taxon>Pseudomonas</taxon>
    </lineage>
</organism>
<evidence type="ECO:0000256" key="3">
    <source>
        <dbReference type="ARBA" id="ARBA00022692"/>
    </source>
</evidence>
<evidence type="ECO:0000256" key="6">
    <source>
        <dbReference type="SAM" id="Phobius"/>
    </source>
</evidence>
<evidence type="ECO:0000313" key="8">
    <source>
        <dbReference type="EMBL" id="SDP44031.1"/>
    </source>
</evidence>
<comment type="subcellular location">
    <subcellularLocation>
        <location evidence="1">Membrane</location>
        <topology evidence="1">Multi-pass membrane protein</topology>
    </subcellularLocation>
</comment>
<evidence type="ECO:0000256" key="2">
    <source>
        <dbReference type="ARBA" id="ARBA00008333"/>
    </source>
</evidence>
<feature type="transmembrane region" description="Helical" evidence="6">
    <location>
        <begin position="150"/>
        <end position="168"/>
    </location>
</feature>
<keyword evidence="4 6" id="KW-1133">Transmembrane helix</keyword>
<protein>
    <submittedName>
        <fullName evidence="8">High-affinity iron transporter</fullName>
    </submittedName>
    <submittedName>
        <fullName evidence="7">Iron permease</fullName>
    </submittedName>
</protein>
<name>A0A1H0SQI6_9PSED</name>
<dbReference type="GO" id="GO:0015093">
    <property type="term" value="F:ferrous iron transmembrane transporter activity"/>
    <property type="evidence" value="ECO:0007669"/>
    <property type="project" value="TreeGrafter"/>
</dbReference>
<feature type="transmembrane region" description="Helical" evidence="6">
    <location>
        <begin position="113"/>
        <end position="138"/>
    </location>
</feature>
<dbReference type="InterPro" id="IPR004923">
    <property type="entry name" value="FTR1/Fip1/EfeU"/>
</dbReference>
<evidence type="ECO:0000313" key="9">
    <source>
        <dbReference type="Proteomes" id="UP000181686"/>
    </source>
</evidence>
<evidence type="ECO:0000256" key="4">
    <source>
        <dbReference type="ARBA" id="ARBA00022989"/>
    </source>
</evidence>
<evidence type="ECO:0000256" key="1">
    <source>
        <dbReference type="ARBA" id="ARBA00004141"/>
    </source>
</evidence>
<evidence type="ECO:0000256" key="5">
    <source>
        <dbReference type="ARBA" id="ARBA00023136"/>
    </source>
</evidence>
<keyword evidence="10" id="KW-1185">Reference proteome</keyword>
<dbReference type="EMBL" id="MDGK01000004">
    <property type="protein sequence ID" value="OIN13338.1"/>
    <property type="molecule type" value="Genomic_DNA"/>
</dbReference>
<accession>A0A1H0SQI6</accession>
<feature type="transmembrane region" description="Helical" evidence="6">
    <location>
        <begin position="35"/>
        <end position="56"/>
    </location>
</feature>
<dbReference type="Proteomes" id="UP000182654">
    <property type="component" value="Chromosome I"/>
</dbReference>
<reference evidence="8 10" key="2">
    <citation type="submission" date="2016-10" db="EMBL/GenBank/DDBJ databases">
        <authorList>
            <person name="Varghese N."/>
            <person name="Submissions S."/>
        </authorList>
    </citation>
    <scope>NUCLEOTIDE SEQUENCE [LARGE SCALE GENOMIC DNA]</scope>
    <source>
        <strain evidence="8 10">BS2774</strain>
    </source>
</reference>
<feature type="transmembrane region" description="Helical" evidence="6">
    <location>
        <begin position="180"/>
        <end position="208"/>
    </location>
</feature>
<dbReference type="PANTHER" id="PTHR31632">
    <property type="entry name" value="IRON TRANSPORTER FTH1"/>
    <property type="match status" value="1"/>
</dbReference>
<dbReference type="RefSeq" id="WP_071488081.1">
    <property type="nucleotide sequence ID" value="NZ_CP089519.1"/>
</dbReference>
<sequence>MLACLLIVFREVLEAGIVIGIVMAATQGLARRSTYIIGGIAAGVGGAAILALFTGAITQALDGFGQEIFNAAILIVAVCMLGWHNLWMSSHGRELATQLRESGAAVQRGEKTLWALAIVITVAVLREGSEIVLFLYGIAASTHTEPLTMLIGGVLGIAGGGVLSWLLYRGLVVISLKRLFSVTTWMIAVLAAGMAGRAAAILAGINLIPAWGYELWDTSWLVSDASLTGRALQALTGYTDRPLGVQLFAWVTTLTLLVLGSRLVQSRTTQLSSPTLERHP</sequence>
<keyword evidence="5 6" id="KW-0472">Membrane</keyword>
<dbReference type="Pfam" id="PF03239">
    <property type="entry name" value="FTR1"/>
    <property type="match status" value="1"/>
</dbReference>